<name>A0A5C6NU21_9TELE</name>
<feature type="region of interest" description="Disordered" evidence="1">
    <location>
        <begin position="1"/>
        <end position="25"/>
    </location>
</feature>
<evidence type="ECO:0000313" key="2">
    <source>
        <dbReference type="EMBL" id="TWW70169.1"/>
    </source>
</evidence>
<dbReference type="AlphaFoldDB" id="A0A5C6NU21"/>
<feature type="compositionally biased region" description="Basic and acidic residues" evidence="1">
    <location>
        <begin position="84"/>
        <end position="93"/>
    </location>
</feature>
<evidence type="ECO:0000313" key="3">
    <source>
        <dbReference type="Proteomes" id="UP000324091"/>
    </source>
</evidence>
<dbReference type="Proteomes" id="UP000324091">
    <property type="component" value="Chromosome 18"/>
</dbReference>
<organism evidence="2 3">
    <name type="scientific">Takifugu flavidus</name>
    <name type="common">sansaifugu</name>
    <dbReference type="NCBI Taxonomy" id="433684"/>
    <lineage>
        <taxon>Eukaryota</taxon>
        <taxon>Metazoa</taxon>
        <taxon>Chordata</taxon>
        <taxon>Craniata</taxon>
        <taxon>Vertebrata</taxon>
        <taxon>Euteleostomi</taxon>
        <taxon>Actinopterygii</taxon>
        <taxon>Neopterygii</taxon>
        <taxon>Teleostei</taxon>
        <taxon>Neoteleostei</taxon>
        <taxon>Acanthomorphata</taxon>
        <taxon>Eupercaria</taxon>
        <taxon>Tetraodontiformes</taxon>
        <taxon>Tetradontoidea</taxon>
        <taxon>Tetraodontidae</taxon>
        <taxon>Takifugu</taxon>
    </lineage>
</organism>
<proteinExistence type="predicted"/>
<comment type="caution">
    <text evidence="2">The sequence shown here is derived from an EMBL/GenBank/DDBJ whole genome shotgun (WGS) entry which is preliminary data.</text>
</comment>
<gene>
    <name evidence="2" type="ORF">D4764_18G0009750</name>
</gene>
<feature type="region of interest" description="Disordered" evidence="1">
    <location>
        <begin position="69"/>
        <end position="93"/>
    </location>
</feature>
<evidence type="ECO:0000256" key="1">
    <source>
        <dbReference type="SAM" id="MobiDB-lite"/>
    </source>
</evidence>
<dbReference type="EMBL" id="RHFK02000010">
    <property type="protein sequence ID" value="TWW70169.1"/>
    <property type="molecule type" value="Genomic_DNA"/>
</dbReference>
<accession>A0A5C6NU21</accession>
<keyword evidence="3" id="KW-1185">Reference proteome</keyword>
<protein>
    <submittedName>
        <fullName evidence="2">Uncharacterized protein</fullName>
    </submittedName>
</protein>
<reference evidence="2 3" key="1">
    <citation type="submission" date="2019-04" db="EMBL/GenBank/DDBJ databases">
        <title>Chromosome genome assembly for Takifugu flavidus.</title>
        <authorList>
            <person name="Xiao S."/>
        </authorList>
    </citation>
    <scope>NUCLEOTIDE SEQUENCE [LARGE SCALE GENOMIC DNA]</scope>
    <source>
        <strain evidence="2">HTHZ2018</strain>
        <tissue evidence="2">Muscle</tissue>
    </source>
</reference>
<sequence>MAAVFGADRGGRGAVQLSGTETPTERHRCTAEAALAPPPLVQVMPGDLPDLLKEDVMGLGVSGHVAGGRVRKTTTFRPPPKSDSQGKFEHRTV</sequence>